<evidence type="ECO:0000313" key="2">
    <source>
        <dbReference type="Proteomes" id="UP001169719"/>
    </source>
</evidence>
<comment type="caution">
    <text evidence="1">The sequence shown here is derived from an EMBL/GenBank/DDBJ whole genome shotgun (WGS) entry which is preliminary data.</text>
</comment>
<gene>
    <name evidence="1" type="ORF">QWJ08_17155</name>
</gene>
<accession>A0ABT7Y4T9</accession>
<dbReference type="Proteomes" id="UP001169719">
    <property type="component" value="Unassembled WGS sequence"/>
</dbReference>
<proteinExistence type="predicted"/>
<evidence type="ECO:0000313" key="1">
    <source>
        <dbReference type="EMBL" id="MDN2483074.1"/>
    </source>
</evidence>
<organism evidence="1 2">
    <name type="scientific">Vibrio agarivorans</name>
    <dbReference type="NCBI Taxonomy" id="153622"/>
    <lineage>
        <taxon>Bacteria</taxon>
        <taxon>Pseudomonadati</taxon>
        <taxon>Pseudomonadota</taxon>
        <taxon>Gammaproteobacteria</taxon>
        <taxon>Vibrionales</taxon>
        <taxon>Vibrionaceae</taxon>
        <taxon>Vibrio</taxon>
    </lineage>
</organism>
<dbReference type="RefSeq" id="WP_289963129.1">
    <property type="nucleotide sequence ID" value="NZ_JAUEOZ010000002.1"/>
</dbReference>
<name>A0ABT7Y4T9_9VIBR</name>
<sequence>MTAMTIDMKGSDIANKEGTRIETAKFQELMSFVKRMSSEQMVRLEKELAQHKNRKKQPLLSDEEISVIQSLFSSKR</sequence>
<keyword evidence="2" id="KW-1185">Reference proteome</keyword>
<protein>
    <submittedName>
        <fullName evidence="1">Uncharacterized protein</fullName>
    </submittedName>
</protein>
<dbReference type="EMBL" id="JAUEOZ010000002">
    <property type="protein sequence ID" value="MDN2483074.1"/>
    <property type="molecule type" value="Genomic_DNA"/>
</dbReference>
<reference evidence="1" key="1">
    <citation type="submission" date="2024-05" db="EMBL/GenBank/DDBJ databases">
        <title>Genome Sequences of Four Agar- Degrading Marine Bacteria.</title>
        <authorList>
            <person name="Phillips E.K."/>
            <person name="Shaffer J.C."/>
            <person name="Henson M.W."/>
            <person name="Temperton B."/>
            <person name="Thrash C.J."/>
            <person name="Martin M.O."/>
        </authorList>
    </citation>
    <scope>NUCLEOTIDE SEQUENCE</scope>
    <source>
        <strain evidence="1">EKP203</strain>
    </source>
</reference>